<protein>
    <submittedName>
        <fullName evidence="1">Uncharacterized protein</fullName>
    </submittedName>
</protein>
<proteinExistence type="predicted"/>
<accession>A0A8J8SV84</accession>
<dbReference type="EMBL" id="RRYP01024138">
    <property type="protein sequence ID" value="TNV72122.1"/>
    <property type="molecule type" value="Genomic_DNA"/>
</dbReference>
<dbReference type="AlphaFoldDB" id="A0A8J8SV84"/>
<dbReference type="Proteomes" id="UP000785679">
    <property type="component" value="Unassembled WGS sequence"/>
</dbReference>
<organism evidence="1 2">
    <name type="scientific">Halteria grandinella</name>
    <dbReference type="NCBI Taxonomy" id="5974"/>
    <lineage>
        <taxon>Eukaryota</taxon>
        <taxon>Sar</taxon>
        <taxon>Alveolata</taxon>
        <taxon>Ciliophora</taxon>
        <taxon>Intramacronucleata</taxon>
        <taxon>Spirotrichea</taxon>
        <taxon>Stichotrichia</taxon>
        <taxon>Sporadotrichida</taxon>
        <taxon>Halteriidae</taxon>
        <taxon>Halteria</taxon>
    </lineage>
</organism>
<keyword evidence="2" id="KW-1185">Reference proteome</keyword>
<evidence type="ECO:0000313" key="1">
    <source>
        <dbReference type="EMBL" id="TNV72122.1"/>
    </source>
</evidence>
<sequence length="78" mass="9644">MDYNQTFYLHTLPVPFQQLRKMQRRQILKLQVSYFTTFLLLQCHQSRMIYLSFRLLKSKILRVLQYRCQGIFQLILSR</sequence>
<name>A0A8J8SV84_HALGN</name>
<comment type="caution">
    <text evidence="1">The sequence shown here is derived from an EMBL/GenBank/DDBJ whole genome shotgun (WGS) entry which is preliminary data.</text>
</comment>
<reference evidence="1" key="1">
    <citation type="submission" date="2019-06" db="EMBL/GenBank/DDBJ databases">
        <authorList>
            <person name="Zheng W."/>
        </authorList>
    </citation>
    <scope>NUCLEOTIDE SEQUENCE</scope>
    <source>
        <strain evidence="1">QDHG01</strain>
    </source>
</reference>
<evidence type="ECO:0000313" key="2">
    <source>
        <dbReference type="Proteomes" id="UP000785679"/>
    </source>
</evidence>
<gene>
    <name evidence="1" type="ORF">FGO68_gene17445</name>
</gene>